<accession>A0A2H3DZH0</accession>
<proteinExistence type="predicted"/>
<dbReference type="AlphaFoldDB" id="A0A2H3DZH0"/>
<gene>
    <name evidence="1" type="ORF">ARMGADRAFT_1163212</name>
</gene>
<keyword evidence="2" id="KW-1185">Reference proteome</keyword>
<dbReference type="OrthoDB" id="2849788at2759"/>
<dbReference type="Proteomes" id="UP000217790">
    <property type="component" value="Unassembled WGS sequence"/>
</dbReference>
<dbReference type="STRING" id="47427.A0A2H3DZH0"/>
<sequence length="746" mass="84971">MSDYSSEQSRSELSTSVLEKYPPCRQGSVLWLLYRGESLKPDPLSVAHFRPPRTKERGKIVKPSMQDMLTIPIPGWLEDVDKTGEHVFPFIPDPRLHTLTLQASASCTGYRTHSVCRFKWHDYVAPDTFPYELHVARAVNFAHDIDLTAADSTMGTNQQFPMLSWAATYDSFFQSVWEDVLRENEFQLELVFRPVWPVLCLQETLPTTYTTAPDVVISYRGVPLFITEYVKVHPSLLDEGIFPHLKHLLVSMQSALVGRKELRPVFGLLVHEAAVVMMVISYIRGNQFCSRIFGDRRSPIFRMDRSFDVLALRMTILNSHSYAQQISEAEAADTKIRPIPSLIDDQSNRFNHETDAHQWMLSRQIQLNDSVSQPNDLDRKLSDSSKSWLLLFVCCDIPAQLDDTLINCCTQYLTPRQRTALARFRHEHLQVYNSLRTDGLIKSSAEPDQTSLIVDIQRTACFIASIEDTFGSEFKAEKPCPIRWSILLNSFLRTAWTDIRFIGPSIVEFQCYPSWSMHRSVKSNVIDDESPIPHQQIVPDAAFIVKPDFVFGDAAFSDYDYDDQFQFSNELSVAANPAIYTGTTMHSEVPVVIVEYVKSYGPQGRKWHLVHLSMAMKSAMGLLRALALPPIVLGLLVDGFRTTVVCCSESVDKDLVTELPEMYDFNLVKPIDVFRLRRCMRNVWKLAHEIESSDRAAHIEVEKSISSESFPFWKAEADRHIGSNQTKDTVRDWCDDVASKASPSST</sequence>
<protein>
    <submittedName>
        <fullName evidence="1">Uncharacterized protein</fullName>
    </submittedName>
</protein>
<dbReference type="InParanoid" id="A0A2H3DZH0"/>
<organism evidence="1 2">
    <name type="scientific">Armillaria gallica</name>
    <name type="common">Bulbous honey fungus</name>
    <name type="synonym">Armillaria bulbosa</name>
    <dbReference type="NCBI Taxonomy" id="47427"/>
    <lineage>
        <taxon>Eukaryota</taxon>
        <taxon>Fungi</taxon>
        <taxon>Dikarya</taxon>
        <taxon>Basidiomycota</taxon>
        <taxon>Agaricomycotina</taxon>
        <taxon>Agaricomycetes</taxon>
        <taxon>Agaricomycetidae</taxon>
        <taxon>Agaricales</taxon>
        <taxon>Marasmiineae</taxon>
        <taxon>Physalacriaceae</taxon>
        <taxon>Armillaria</taxon>
    </lineage>
</organism>
<evidence type="ECO:0000313" key="1">
    <source>
        <dbReference type="EMBL" id="PBK96842.1"/>
    </source>
</evidence>
<name>A0A2H3DZH0_ARMGA</name>
<evidence type="ECO:0000313" key="2">
    <source>
        <dbReference type="Proteomes" id="UP000217790"/>
    </source>
</evidence>
<reference evidence="2" key="1">
    <citation type="journal article" date="2017" name="Nat. Ecol. Evol.">
        <title>Genome expansion and lineage-specific genetic innovations in the forest pathogenic fungi Armillaria.</title>
        <authorList>
            <person name="Sipos G."/>
            <person name="Prasanna A.N."/>
            <person name="Walter M.C."/>
            <person name="O'Connor E."/>
            <person name="Balint B."/>
            <person name="Krizsan K."/>
            <person name="Kiss B."/>
            <person name="Hess J."/>
            <person name="Varga T."/>
            <person name="Slot J."/>
            <person name="Riley R."/>
            <person name="Boka B."/>
            <person name="Rigling D."/>
            <person name="Barry K."/>
            <person name="Lee J."/>
            <person name="Mihaltcheva S."/>
            <person name="LaButti K."/>
            <person name="Lipzen A."/>
            <person name="Waldron R."/>
            <person name="Moloney N.M."/>
            <person name="Sperisen C."/>
            <person name="Kredics L."/>
            <person name="Vagvoelgyi C."/>
            <person name="Patrignani A."/>
            <person name="Fitzpatrick D."/>
            <person name="Nagy I."/>
            <person name="Doyle S."/>
            <person name="Anderson J.B."/>
            <person name="Grigoriev I.V."/>
            <person name="Gueldener U."/>
            <person name="Muensterkoetter M."/>
            <person name="Nagy L.G."/>
        </authorList>
    </citation>
    <scope>NUCLEOTIDE SEQUENCE [LARGE SCALE GENOMIC DNA]</scope>
    <source>
        <strain evidence="2">Ar21-2</strain>
    </source>
</reference>
<dbReference type="EMBL" id="KZ293650">
    <property type="protein sequence ID" value="PBK96842.1"/>
    <property type="molecule type" value="Genomic_DNA"/>
</dbReference>